<evidence type="ECO:0000256" key="6">
    <source>
        <dbReference type="ARBA" id="ARBA00022840"/>
    </source>
</evidence>
<name>A0ABW0GPQ8_9MICO</name>
<protein>
    <recommendedName>
        <fullName evidence="1">non-specific serine/threonine protein kinase</fullName>
        <ecNumber evidence="1">2.7.11.1</ecNumber>
    </recommendedName>
</protein>
<dbReference type="Pfam" id="PF00069">
    <property type="entry name" value="Pkinase"/>
    <property type="match status" value="1"/>
</dbReference>
<organism evidence="10 11">
    <name type="scientific">Aquipuribacter nitratireducens</name>
    <dbReference type="NCBI Taxonomy" id="650104"/>
    <lineage>
        <taxon>Bacteria</taxon>
        <taxon>Bacillati</taxon>
        <taxon>Actinomycetota</taxon>
        <taxon>Actinomycetes</taxon>
        <taxon>Micrococcales</taxon>
        <taxon>Intrasporangiaceae</taxon>
        <taxon>Aquipuribacter</taxon>
    </lineage>
</organism>
<dbReference type="PANTHER" id="PTHR43289">
    <property type="entry name" value="MITOGEN-ACTIVATED PROTEIN KINASE KINASE KINASE 20-RELATED"/>
    <property type="match status" value="1"/>
</dbReference>
<dbReference type="PANTHER" id="PTHR43289:SF6">
    <property type="entry name" value="SERINE_THREONINE-PROTEIN KINASE NEKL-3"/>
    <property type="match status" value="1"/>
</dbReference>
<dbReference type="InterPro" id="IPR011009">
    <property type="entry name" value="Kinase-like_dom_sf"/>
</dbReference>
<keyword evidence="2" id="KW-0723">Serine/threonine-protein kinase</keyword>
<sequence>MDSDRTTRSVPQADRGEARVLAGRYRLEALIGRGGVADVHRAHDTVLGRDVALKIVRDDSPDPAALDRFTAEMRMHASLSHPNLVTVLDAGADRGRPFLVMELVEGTTLGGLVDRPLPPGRVATIAAEVAAALAYVHAQGVVHRDVKPANVLLGENGRVVLSDFGIARLRDVDHGHTASGFTIGTASYFAPEQVVGSDVTPAADVYALGLVVVEALGGRRVYTGPPAQAALARLQQPPPLPRGVPAAFADLLRRMTHRDPERRPRAESVEQSLRRVLPALRRLPPLPPLPPTPSGLDARASSALSTSATPVTPGPRVTPPLPRPARTSASRTAVHAAPVTTSARTATAVGPTQRPSPVMVAVVVVLCAIGLVLGAALVDATVSASPDGDAGALPAREEAEPAHLT</sequence>
<evidence type="ECO:0000256" key="8">
    <source>
        <dbReference type="SAM" id="Phobius"/>
    </source>
</evidence>
<keyword evidence="5 10" id="KW-0418">Kinase</keyword>
<proteinExistence type="predicted"/>
<dbReference type="SMART" id="SM00220">
    <property type="entry name" value="S_TKc"/>
    <property type="match status" value="1"/>
</dbReference>
<feature type="domain" description="Protein kinase" evidence="9">
    <location>
        <begin position="25"/>
        <end position="280"/>
    </location>
</feature>
<evidence type="ECO:0000256" key="4">
    <source>
        <dbReference type="ARBA" id="ARBA00022741"/>
    </source>
</evidence>
<feature type="compositionally biased region" description="Pro residues" evidence="7">
    <location>
        <begin position="284"/>
        <end position="293"/>
    </location>
</feature>
<keyword evidence="8" id="KW-0812">Transmembrane</keyword>
<dbReference type="PROSITE" id="PS00108">
    <property type="entry name" value="PROTEIN_KINASE_ST"/>
    <property type="match status" value="1"/>
</dbReference>
<dbReference type="Proteomes" id="UP001596122">
    <property type="component" value="Unassembled WGS sequence"/>
</dbReference>
<feature type="compositionally biased region" description="Low complexity" evidence="7">
    <location>
        <begin position="298"/>
        <end position="311"/>
    </location>
</feature>
<dbReference type="GO" id="GO:0004674">
    <property type="term" value="F:protein serine/threonine kinase activity"/>
    <property type="evidence" value="ECO:0007669"/>
    <property type="project" value="UniProtKB-EC"/>
</dbReference>
<evidence type="ECO:0000313" key="10">
    <source>
        <dbReference type="EMBL" id="MFC5381987.1"/>
    </source>
</evidence>
<dbReference type="RefSeq" id="WP_340269969.1">
    <property type="nucleotide sequence ID" value="NZ_JBBEOG010000005.1"/>
</dbReference>
<evidence type="ECO:0000256" key="3">
    <source>
        <dbReference type="ARBA" id="ARBA00022679"/>
    </source>
</evidence>
<keyword evidence="3 10" id="KW-0808">Transferase</keyword>
<dbReference type="EMBL" id="JBHSLD010000014">
    <property type="protein sequence ID" value="MFC5381987.1"/>
    <property type="molecule type" value="Genomic_DNA"/>
</dbReference>
<keyword evidence="4" id="KW-0547">Nucleotide-binding</keyword>
<evidence type="ECO:0000259" key="9">
    <source>
        <dbReference type="PROSITE" id="PS50011"/>
    </source>
</evidence>
<feature type="compositionally biased region" description="Basic and acidic residues" evidence="7">
    <location>
        <begin position="395"/>
        <end position="405"/>
    </location>
</feature>
<keyword evidence="11" id="KW-1185">Reference proteome</keyword>
<dbReference type="Gene3D" id="3.30.200.20">
    <property type="entry name" value="Phosphorylase Kinase, domain 1"/>
    <property type="match status" value="1"/>
</dbReference>
<dbReference type="Gene3D" id="1.10.510.10">
    <property type="entry name" value="Transferase(Phosphotransferase) domain 1"/>
    <property type="match status" value="1"/>
</dbReference>
<evidence type="ECO:0000256" key="5">
    <source>
        <dbReference type="ARBA" id="ARBA00022777"/>
    </source>
</evidence>
<comment type="caution">
    <text evidence="10">The sequence shown here is derived from an EMBL/GenBank/DDBJ whole genome shotgun (WGS) entry which is preliminary data.</text>
</comment>
<feature type="compositionally biased region" description="Pro residues" evidence="7">
    <location>
        <begin position="312"/>
        <end position="323"/>
    </location>
</feature>
<evidence type="ECO:0000256" key="7">
    <source>
        <dbReference type="SAM" id="MobiDB-lite"/>
    </source>
</evidence>
<accession>A0ABW0GPQ8</accession>
<keyword evidence="8" id="KW-1133">Transmembrane helix</keyword>
<dbReference type="CDD" id="cd14014">
    <property type="entry name" value="STKc_PknB_like"/>
    <property type="match status" value="1"/>
</dbReference>
<dbReference type="InterPro" id="IPR008271">
    <property type="entry name" value="Ser/Thr_kinase_AS"/>
</dbReference>
<dbReference type="EC" id="2.7.11.1" evidence="1"/>
<evidence type="ECO:0000256" key="2">
    <source>
        <dbReference type="ARBA" id="ARBA00022527"/>
    </source>
</evidence>
<dbReference type="PROSITE" id="PS50011">
    <property type="entry name" value="PROTEIN_KINASE_DOM"/>
    <property type="match status" value="1"/>
</dbReference>
<dbReference type="InterPro" id="IPR000719">
    <property type="entry name" value="Prot_kinase_dom"/>
</dbReference>
<gene>
    <name evidence="10" type="ORF">ACFPJ6_14510</name>
</gene>
<evidence type="ECO:0000313" key="11">
    <source>
        <dbReference type="Proteomes" id="UP001596122"/>
    </source>
</evidence>
<dbReference type="SUPFAM" id="SSF56112">
    <property type="entry name" value="Protein kinase-like (PK-like)"/>
    <property type="match status" value="1"/>
</dbReference>
<evidence type="ECO:0000256" key="1">
    <source>
        <dbReference type="ARBA" id="ARBA00012513"/>
    </source>
</evidence>
<keyword evidence="6" id="KW-0067">ATP-binding</keyword>
<feature type="transmembrane region" description="Helical" evidence="8">
    <location>
        <begin position="358"/>
        <end position="378"/>
    </location>
</feature>
<reference evidence="11" key="1">
    <citation type="journal article" date="2019" name="Int. J. Syst. Evol. Microbiol.">
        <title>The Global Catalogue of Microorganisms (GCM) 10K type strain sequencing project: providing services to taxonomists for standard genome sequencing and annotation.</title>
        <authorList>
            <consortium name="The Broad Institute Genomics Platform"/>
            <consortium name="The Broad Institute Genome Sequencing Center for Infectious Disease"/>
            <person name="Wu L."/>
            <person name="Ma J."/>
        </authorList>
    </citation>
    <scope>NUCLEOTIDE SEQUENCE [LARGE SCALE GENOMIC DNA]</scope>
    <source>
        <strain evidence="11">CCUG 43114</strain>
    </source>
</reference>
<feature type="region of interest" description="Disordered" evidence="7">
    <location>
        <begin position="280"/>
        <end position="353"/>
    </location>
</feature>
<feature type="region of interest" description="Disordered" evidence="7">
    <location>
        <begin position="385"/>
        <end position="405"/>
    </location>
</feature>
<keyword evidence="8" id="KW-0472">Membrane</keyword>